<dbReference type="SMART" id="SM01059">
    <property type="entry name" value="CAT"/>
    <property type="match status" value="1"/>
</dbReference>
<name>A0ABW8TL19_9CLOT</name>
<dbReference type="Pfam" id="PF00302">
    <property type="entry name" value="CAT"/>
    <property type="match status" value="1"/>
</dbReference>
<organism evidence="1 2">
    <name type="scientific">Clostridium neuense</name>
    <dbReference type="NCBI Taxonomy" id="1728934"/>
    <lineage>
        <taxon>Bacteria</taxon>
        <taxon>Bacillati</taxon>
        <taxon>Bacillota</taxon>
        <taxon>Clostridia</taxon>
        <taxon>Eubacteriales</taxon>
        <taxon>Clostridiaceae</taxon>
        <taxon>Clostridium</taxon>
    </lineage>
</organism>
<keyword evidence="2" id="KW-1185">Reference proteome</keyword>
<gene>
    <name evidence="1" type="ORF">ACJDT4_21340</name>
</gene>
<accession>A0ABW8TL19</accession>
<dbReference type="Gene3D" id="3.30.559.10">
    <property type="entry name" value="Chloramphenicol acetyltransferase-like domain"/>
    <property type="match status" value="1"/>
</dbReference>
<evidence type="ECO:0000313" key="2">
    <source>
        <dbReference type="Proteomes" id="UP001623592"/>
    </source>
</evidence>
<dbReference type="RefSeq" id="WP_406789616.1">
    <property type="nucleotide sequence ID" value="NZ_JBJIAA010000023.1"/>
</dbReference>
<evidence type="ECO:0000313" key="1">
    <source>
        <dbReference type="EMBL" id="MFL0252956.1"/>
    </source>
</evidence>
<sequence>MNINFNNIDMKTWSRAETYKYFTETVSTVIYSINVTIDITILRNALKIKGLKFFPTYLYLITKVMGKHHEFLMAIHDNTLGYFDYRTPFYPVFHEDDKTITFIWTEYNNDFDIFYKNYTSDIKQYGKVHGTMLPKGAPPANNYIISCVPWFSFNSISMQLQNARNYYAPIFESGKFTEINGIITMPLSITVNHAAIDGYHIKLFLDDLQWEVNHPEKWIKNVK</sequence>
<dbReference type="PANTHER" id="PTHR38474:SF2">
    <property type="entry name" value="CHLORAMPHENICOL ACETYLTRANSFERASE"/>
    <property type="match status" value="1"/>
</dbReference>
<reference evidence="1 2" key="1">
    <citation type="submission" date="2024-11" db="EMBL/GenBank/DDBJ databases">
        <authorList>
            <person name="Heng Y.C."/>
            <person name="Lim A.C.H."/>
            <person name="Lee J.K.Y."/>
            <person name="Kittelmann S."/>
        </authorList>
    </citation>
    <scope>NUCLEOTIDE SEQUENCE [LARGE SCALE GENOMIC DNA]</scope>
    <source>
        <strain evidence="1 2">WILCCON 0114</strain>
    </source>
</reference>
<protein>
    <submittedName>
        <fullName evidence="1">CatA-like O-acetyltransferase</fullName>
    </submittedName>
</protein>
<dbReference type="InterPro" id="IPR023213">
    <property type="entry name" value="CAT-like_dom_sf"/>
</dbReference>
<proteinExistence type="predicted"/>
<comment type="caution">
    <text evidence="1">The sequence shown here is derived from an EMBL/GenBank/DDBJ whole genome shotgun (WGS) entry which is preliminary data.</text>
</comment>
<dbReference type="SUPFAM" id="SSF52777">
    <property type="entry name" value="CoA-dependent acyltransferases"/>
    <property type="match status" value="1"/>
</dbReference>
<dbReference type="PANTHER" id="PTHR38474">
    <property type="entry name" value="SLR0299 PROTEIN"/>
    <property type="match status" value="1"/>
</dbReference>
<dbReference type="EMBL" id="JBJIAA010000023">
    <property type="protein sequence ID" value="MFL0252956.1"/>
    <property type="molecule type" value="Genomic_DNA"/>
</dbReference>
<dbReference type="Proteomes" id="UP001623592">
    <property type="component" value="Unassembled WGS sequence"/>
</dbReference>
<dbReference type="PIRSF" id="PIRSF000440">
    <property type="entry name" value="CAT"/>
    <property type="match status" value="1"/>
</dbReference>
<dbReference type="InterPro" id="IPR001707">
    <property type="entry name" value="Cmp_AcTrfase"/>
</dbReference>